<dbReference type="EMBL" id="FOAB01000007">
    <property type="protein sequence ID" value="SEL95718.1"/>
    <property type="molecule type" value="Genomic_DNA"/>
</dbReference>
<feature type="domain" description="Phosphatidic acid phosphatase type 2/haloperoxidase" evidence="2">
    <location>
        <begin position="118"/>
        <end position="237"/>
    </location>
</feature>
<accession>A0A1H7UGE3</accession>
<protein>
    <submittedName>
        <fullName evidence="3">PAP2 superfamily protein</fullName>
    </submittedName>
</protein>
<feature type="transmembrane region" description="Helical" evidence="1">
    <location>
        <begin position="195"/>
        <end position="212"/>
    </location>
</feature>
<dbReference type="InterPro" id="IPR036938">
    <property type="entry name" value="PAP2/HPO_sf"/>
</dbReference>
<keyword evidence="1" id="KW-1133">Transmembrane helix</keyword>
<keyword evidence="1" id="KW-0472">Membrane</keyword>
<evidence type="ECO:0000313" key="4">
    <source>
        <dbReference type="Proteomes" id="UP000198521"/>
    </source>
</evidence>
<feature type="transmembrane region" description="Helical" evidence="1">
    <location>
        <begin position="116"/>
        <end position="138"/>
    </location>
</feature>
<dbReference type="OrthoDB" id="9806134at2"/>
<dbReference type="STRING" id="1038014.SAMN04487910_3712"/>
<dbReference type="SUPFAM" id="SSF48317">
    <property type="entry name" value="Acid phosphatase/Vanadium-dependent haloperoxidase"/>
    <property type="match status" value="1"/>
</dbReference>
<dbReference type="SMART" id="SM00014">
    <property type="entry name" value="acidPPc"/>
    <property type="match status" value="1"/>
</dbReference>
<evidence type="ECO:0000256" key="1">
    <source>
        <dbReference type="SAM" id="Phobius"/>
    </source>
</evidence>
<proteinExistence type="predicted"/>
<sequence length="266" mass="29333">MRIKYIILLTLIFIVTNIFSQVESPYETNPWIDGAWVTGAVGGSVYGFTLLLNKDGISEQELGNLNKEDIFFIDRWAAGNYSERASQISDIPFYTSFATPFLLLLNKNTRRDSGKLSVMLVESMATAGALFTITAGLVNRPRPLVYAEDAPLKDRLSKDSQRSFFSGHAAASAAATFFAAKVFSDYFPNSKAKPYVWAGAAVLPAVVSYFRVQSGNHFLTDVLLGYAIGATTGILVPELHKKKNKNLSIMPGIGFNQQSIRVSYRF</sequence>
<keyword evidence="1" id="KW-0812">Transmembrane</keyword>
<dbReference type="Proteomes" id="UP000198521">
    <property type="component" value="Unassembled WGS sequence"/>
</dbReference>
<keyword evidence="4" id="KW-1185">Reference proteome</keyword>
<feature type="transmembrane region" description="Helical" evidence="1">
    <location>
        <begin position="164"/>
        <end position="183"/>
    </location>
</feature>
<reference evidence="3 4" key="1">
    <citation type="submission" date="2016-10" db="EMBL/GenBank/DDBJ databases">
        <authorList>
            <person name="de Groot N.N."/>
        </authorList>
    </citation>
    <scope>NUCLEOTIDE SEQUENCE [LARGE SCALE GENOMIC DNA]</scope>
    <source>
        <strain evidence="3 4">DSM 25232</strain>
    </source>
</reference>
<dbReference type="Pfam" id="PF01569">
    <property type="entry name" value="PAP2"/>
    <property type="match status" value="1"/>
</dbReference>
<feature type="transmembrane region" description="Helical" evidence="1">
    <location>
        <begin position="30"/>
        <end position="52"/>
    </location>
</feature>
<feature type="transmembrane region" description="Helical" evidence="1">
    <location>
        <begin position="218"/>
        <end position="236"/>
    </location>
</feature>
<evidence type="ECO:0000313" key="3">
    <source>
        <dbReference type="EMBL" id="SEL95718.1"/>
    </source>
</evidence>
<gene>
    <name evidence="3" type="ORF">SAMN04487910_3712</name>
</gene>
<dbReference type="InterPro" id="IPR000326">
    <property type="entry name" value="PAP2/HPO"/>
</dbReference>
<dbReference type="RefSeq" id="WP_091411210.1">
    <property type="nucleotide sequence ID" value="NZ_FOAB01000007.1"/>
</dbReference>
<dbReference type="Gene3D" id="1.20.144.10">
    <property type="entry name" value="Phosphatidic acid phosphatase type 2/haloperoxidase"/>
    <property type="match status" value="1"/>
</dbReference>
<evidence type="ECO:0000259" key="2">
    <source>
        <dbReference type="SMART" id="SM00014"/>
    </source>
</evidence>
<dbReference type="AlphaFoldDB" id="A0A1H7UGE3"/>
<organism evidence="3 4">
    <name type="scientific">Aquimarina amphilecti</name>
    <dbReference type="NCBI Taxonomy" id="1038014"/>
    <lineage>
        <taxon>Bacteria</taxon>
        <taxon>Pseudomonadati</taxon>
        <taxon>Bacteroidota</taxon>
        <taxon>Flavobacteriia</taxon>
        <taxon>Flavobacteriales</taxon>
        <taxon>Flavobacteriaceae</taxon>
        <taxon>Aquimarina</taxon>
    </lineage>
</organism>
<name>A0A1H7UGE3_AQUAM</name>